<dbReference type="InterPro" id="IPR003172">
    <property type="entry name" value="ML_dom"/>
</dbReference>
<feature type="domain" description="MD-2-related lipid-recognition" evidence="8">
    <location>
        <begin position="24"/>
        <end position="138"/>
    </location>
</feature>
<dbReference type="Gene3D" id="2.60.40.770">
    <property type="match status" value="1"/>
</dbReference>
<feature type="signal peptide" evidence="7">
    <location>
        <begin position="1"/>
        <end position="21"/>
    </location>
</feature>
<evidence type="ECO:0000256" key="4">
    <source>
        <dbReference type="ARBA" id="ARBA00022448"/>
    </source>
</evidence>
<dbReference type="SMART" id="SM00737">
    <property type="entry name" value="ML"/>
    <property type="match status" value="1"/>
</dbReference>
<dbReference type="Proteomes" id="UP000256970">
    <property type="component" value="Unassembled WGS sequence"/>
</dbReference>
<evidence type="ECO:0000256" key="2">
    <source>
        <dbReference type="ARBA" id="ARBA00006370"/>
    </source>
</evidence>
<keyword evidence="6" id="KW-0445">Lipid transport</keyword>
<comment type="similarity">
    <text evidence="2">Belongs to the NPC2 family.</text>
</comment>
<accession>A0A383VMS3</accession>
<evidence type="ECO:0000259" key="8">
    <source>
        <dbReference type="SMART" id="SM00737"/>
    </source>
</evidence>
<evidence type="ECO:0000256" key="7">
    <source>
        <dbReference type="SAM" id="SignalP"/>
    </source>
</evidence>
<evidence type="ECO:0000313" key="9">
    <source>
        <dbReference type="EMBL" id="SZX66200.1"/>
    </source>
</evidence>
<reference evidence="9 10" key="1">
    <citation type="submission" date="2016-10" db="EMBL/GenBank/DDBJ databases">
        <authorList>
            <person name="Cai Z."/>
        </authorList>
    </citation>
    <scope>NUCLEOTIDE SEQUENCE [LARGE SCALE GENOMIC DNA]</scope>
</reference>
<dbReference type="PROSITE" id="PS51257">
    <property type="entry name" value="PROKAR_LIPOPROTEIN"/>
    <property type="match status" value="1"/>
</dbReference>
<evidence type="ECO:0000256" key="3">
    <source>
        <dbReference type="ARBA" id="ARBA00011245"/>
    </source>
</evidence>
<protein>
    <recommendedName>
        <fullName evidence="8">MD-2-related lipid-recognition domain-containing protein</fullName>
    </recommendedName>
</protein>
<keyword evidence="4" id="KW-0813">Transport</keyword>
<dbReference type="OrthoDB" id="6409159at2759"/>
<proteinExistence type="inferred from homology"/>
<organism evidence="9 10">
    <name type="scientific">Tetradesmus obliquus</name>
    <name type="common">Green alga</name>
    <name type="synonym">Acutodesmus obliquus</name>
    <dbReference type="NCBI Taxonomy" id="3088"/>
    <lineage>
        <taxon>Eukaryota</taxon>
        <taxon>Viridiplantae</taxon>
        <taxon>Chlorophyta</taxon>
        <taxon>core chlorophytes</taxon>
        <taxon>Chlorophyceae</taxon>
        <taxon>CS clade</taxon>
        <taxon>Sphaeropleales</taxon>
        <taxon>Scenedesmaceae</taxon>
        <taxon>Tetradesmus</taxon>
    </lineage>
</organism>
<dbReference type="GO" id="GO:0032934">
    <property type="term" value="F:sterol binding"/>
    <property type="evidence" value="ECO:0007669"/>
    <property type="project" value="InterPro"/>
</dbReference>
<dbReference type="Pfam" id="PF02221">
    <property type="entry name" value="E1_DerP2_DerF2"/>
    <property type="match status" value="1"/>
</dbReference>
<dbReference type="InterPro" id="IPR039670">
    <property type="entry name" value="NPC2-like"/>
</dbReference>
<comment type="subunit">
    <text evidence="3">Monomer.</text>
</comment>
<evidence type="ECO:0000313" key="10">
    <source>
        <dbReference type="Proteomes" id="UP000256970"/>
    </source>
</evidence>
<evidence type="ECO:0000256" key="5">
    <source>
        <dbReference type="ARBA" id="ARBA00022729"/>
    </source>
</evidence>
<dbReference type="SUPFAM" id="SSF81296">
    <property type="entry name" value="E set domains"/>
    <property type="match status" value="1"/>
</dbReference>
<dbReference type="InterPro" id="IPR014756">
    <property type="entry name" value="Ig_E-set"/>
</dbReference>
<dbReference type="PANTHER" id="PTHR11306:SF0">
    <property type="entry name" value="PHOSPHATIDYLGLYCEROL_PHOSPHATIDYLINOSITOL TRANSFER PROTEIN"/>
    <property type="match status" value="1"/>
</dbReference>
<dbReference type="GO" id="GO:0015918">
    <property type="term" value="P:sterol transport"/>
    <property type="evidence" value="ECO:0007669"/>
    <property type="project" value="InterPro"/>
</dbReference>
<keyword evidence="5 7" id="KW-0732">Signal</keyword>
<dbReference type="PANTHER" id="PTHR11306">
    <property type="entry name" value="NIEMANN PICK TYPE C2 PROTEIN NPC2-RELATED"/>
    <property type="match status" value="1"/>
</dbReference>
<feature type="chain" id="PRO_5016946385" description="MD-2-related lipid-recognition domain-containing protein" evidence="7">
    <location>
        <begin position="22"/>
        <end position="181"/>
    </location>
</feature>
<comment type="function">
    <text evidence="1">Catalyzes the intermembrane transfer of phosphatidylglycerol and phosphatidylinositol.</text>
</comment>
<name>A0A383VMS3_TETOB</name>
<evidence type="ECO:0000256" key="1">
    <source>
        <dbReference type="ARBA" id="ARBA00002053"/>
    </source>
</evidence>
<gene>
    <name evidence="9" type="ORF">BQ4739_LOCUS6639</name>
</gene>
<sequence length="181" mass="19714">MRTPALLSWVLLLGCVLSCRAFTWEPCDADKVPFIPDHVDLVPDPPAAGGQVVFKIKGNAVHDVPSGLISINVSFAGTQIYEEVDDLCSKTTCPIKTGPLDITYVQDLPPIAPPGDYDVQVVARGVDNEELMCVVVHFEMLPPSFVQKFLPSSWSSAKKGSQGLSISELPAAARRLLRRWL</sequence>
<evidence type="ECO:0000256" key="6">
    <source>
        <dbReference type="ARBA" id="ARBA00023055"/>
    </source>
</evidence>
<keyword evidence="10" id="KW-1185">Reference proteome</keyword>
<dbReference type="EMBL" id="FNXT01000689">
    <property type="protein sequence ID" value="SZX66200.1"/>
    <property type="molecule type" value="Genomic_DNA"/>
</dbReference>
<dbReference type="AlphaFoldDB" id="A0A383VMS3"/>